<dbReference type="GO" id="GO:0046872">
    <property type="term" value="F:metal ion binding"/>
    <property type="evidence" value="ECO:0007669"/>
    <property type="project" value="UniProtKB-UniRule"/>
</dbReference>
<evidence type="ECO:0000256" key="2">
    <source>
        <dbReference type="ARBA" id="ARBA00022438"/>
    </source>
</evidence>
<keyword evidence="5 6" id="KW-0378">Hydrolase</keyword>
<feature type="binding site" evidence="6">
    <location>
        <position position="243"/>
    </location>
    <ligand>
        <name>a divalent metal cation</name>
        <dbReference type="ChEBI" id="CHEBI:60240"/>
        <label>2</label>
        <note>catalytic</note>
    </ligand>
</feature>
<dbReference type="HAMAP" id="MF_01974">
    <property type="entry name" value="MetAP_1"/>
    <property type="match status" value="1"/>
</dbReference>
<sequence length="288" mass="32142">MNKFNRNDICWCGSGRKYKKCHMSQDEFLGKLELKVGYTIPRDIMKTEEQIEGIRKACKLTRDILDMVGEKIKSGISTEEINTWIHEYTISHGGYPATLGYHGYPKSTCISINDVVCHGIPDEKTILKDGDIVNVDVTSILDGYYGDASRMYIIGEASEEAKDLVKVAKECLEIGIEQVKPYKTIGDIGNAIQKHAESHGYSVVYDFGGHGVGLEFHEEPFVAHIGRPGEGMILLPNMTLTIEPMINIGKPEVVILEDNWTAVTADNSLSAQWEHTIRVTEDGYEILT</sequence>
<dbReference type="InterPro" id="IPR036005">
    <property type="entry name" value="Creatinase/aminopeptidase-like"/>
</dbReference>
<feature type="binding site" evidence="6">
    <location>
        <position position="217"/>
    </location>
    <ligand>
        <name>substrate</name>
    </ligand>
</feature>
<dbReference type="InterPro" id="IPR001714">
    <property type="entry name" value="Pept_M24_MAP"/>
</dbReference>
<dbReference type="EMBL" id="AYSO01000018">
    <property type="protein sequence ID" value="KIE45947.1"/>
    <property type="molecule type" value="Genomic_DNA"/>
</dbReference>
<evidence type="ECO:0000313" key="10">
    <source>
        <dbReference type="Proteomes" id="UP000031366"/>
    </source>
</evidence>
<feature type="binding site" evidence="6">
    <location>
        <position position="136"/>
    </location>
    <ligand>
        <name>a divalent metal cation</name>
        <dbReference type="ChEBI" id="CHEBI:60240"/>
        <label>1</label>
    </ligand>
</feature>
<dbReference type="GO" id="GO:0070006">
    <property type="term" value="F:metalloaminopeptidase activity"/>
    <property type="evidence" value="ECO:0007669"/>
    <property type="project" value="UniProtKB-UniRule"/>
</dbReference>
<feature type="binding site" evidence="6">
    <location>
        <position position="274"/>
    </location>
    <ligand>
        <name>a divalent metal cation</name>
        <dbReference type="ChEBI" id="CHEBI:60240"/>
        <label>1</label>
    </ligand>
</feature>
<keyword evidence="2 6" id="KW-0031">Aminopeptidase</keyword>
<dbReference type="GO" id="GO:0006508">
    <property type="term" value="P:proteolysis"/>
    <property type="evidence" value="ECO:0007669"/>
    <property type="project" value="UniProtKB-KW"/>
</dbReference>
<dbReference type="OrthoDB" id="9802055at2"/>
<dbReference type="PANTHER" id="PTHR43330">
    <property type="entry name" value="METHIONINE AMINOPEPTIDASE"/>
    <property type="match status" value="1"/>
</dbReference>
<gene>
    <name evidence="6 9" type="primary">map</name>
    <name evidence="9" type="ORF">U732_2286</name>
</gene>
<comment type="caution">
    <text evidence="9">The sequence shown here is derived from an EMBL/GenBank/DDBJ whole genome shotgun (WGS) entry which is preliminary data.</text>
</comment>
<dbReference type="SUPFAM" id="SSF103642">
    <property type="entry name" value="Sec-C motif"/>
    <property type="match status" value="1"/>
</dbReference>
<comment type="similarity">
    <text evidence="6">Belongs to the peptidase M24A family. Methionine aminopeptidase type 1 subfamily.</text>
</comment>
<feature type="binding site" evidence="6">
    <location>
        <position position="118"/>
    </location>
    <ligand>
        <name>substrate</name>
    </ligand>
</feature>
<dbReference type="Proteomes" id="UP000031366">
    <property type="component" value="Unassembled WGS sequence"/>
</dbReference>
<feature type="binding site" evidence="6">
    <location>
        <position position="274"/>
    </location>
    <ligand>
        <name>a divalent metal cation</name>
        <dbReference type="ChEBI" id="CHEBI:60240"/>
        <label>2</label>
        <note>catalytic</note>
    </ligand>
</feature>
<evidence type="ECO:0000256" key="3">
    <source>
        <dbReference type="ARBA" id="ARBA00022670"/>
    </source>
</evidence>
<proteinExistence type="inferred from homology"/>
<keyword evidence="3 6" id="KW-0645">Protease</keyword>
<feature type="binding site" evidence="6">
    <location>
        <position position="147"/>
    </location>
    <ligand>
        <name>a divalent metal cation</name>
        <dbReference type="ChEBI" id="CHEBI:60240"/>
        <label>1</label>
    </ligand>
</feature>
<name>A0A0C1QY55_9CLOT</name>
<keyword evidence="4 6" id="KW-0479">Metal-binding</keyword>
<dbReference type="InterPro" id="IPR004027">
    <property type="entry name" value="SEC_C_motif"/>
</dbReference>
<dbReference type="PRINTS" id="PR00599">
    <property type="entry name" value="MAPEPTIDASE"/>
</dbReference>
<evidence type="ECO:0000313" key="9">
    <source>
        <dbReference type="EMBL" id="KIE45947.1"/>
    </source>
</evidence>
<evidence type="ECO:0000256" key="5">
    <source>
        <dbReference type="ARBA" id="ARBA00022801"/>
    </source>
</evidence>
<dbReference type="NCBIfam" id="NF008970">
    <property type="entry name" value="PRK12318.1"/>
    <property type="match status" value="1"/>
</dbReference>
<evidence type="ECO:0000259" key="8">
    <source>
        <dbReference type="Pfam" id="PF00557"/>
    </source>
</evidence>
<dbReference type="EC" id="3.4.11.18" evidence="6 7"/>
<dbReference type="Pfam" id="PF02810">
    <property type="entry name" value="SEC-C"/>
    <property type="match status" value="1"/>
</dbReference>
<reference evidence="9 10" key="1">
    <citation type="journal article" date="2015" name="Infect. Genet. Evol.">
        <title>Genomic sequences of six botulinum neurotoxin-producing strains representing three clostridial species illustrate the mobility and diversity of botulinum neurotoxin genes.</title>
        <authorList>
            <person name="Smith T.J."/>
            <person name="Hill K.K."/>
            <person name="Xie G."/>
            <person name="Foley B.T."/>
            <person name="Williamson C.H."/>
            <person name="Foster J.T."/>
            <person name="Johnson S.L."/>
            <person name="Chertkov O."/>
            <person name="Teshima H."/>
            <person name="Gibbons H.S."/>
            <person name="Johnsky L.A."/>
            <person name="Karavis M.A."/>
            <person name="Smith L.A."/>
        </authorList>
    </citation>
    <scope>NUCLEOTIDE SEQUENCE [LARGE SCALE GENOMIC DNA]</scope>
    <source>
        <strain evidence="9 10">CDC 2741</strain>
    </source>
</reference>
<dbReference type="CDD" id="cd01086">
    <property type="entry name" value="MetAP1"/>
    <property type="match status" value="1"/>
</dbReference>
<comment type="function">
    <text evidence="1 6">Removes the N-terminal methionine from nascent proteins. The N-terminal methionine is often cleaved when the second residue in the primary sequence is small and uncharged (Met-Ala-, Cys, Gly, Pro, Ser, Thr, or Val). Requires deformylation of the N(alpha)-formylated initiator methionine before it can be hydrolyzed.</text>
</comment>
<comment type="cofactor">
    <cofactor evidence="6">
        <name>Co(2+)</name>
        <dbReference type="ChEBI" id="CHEBI:48828"/>
    </cofactor>
    <cofactor evidence="6">
        <name>Zn(2+)</name>
        <dbReference type="ChEBI" id="CHEBI:29105"/>
    </cofactor>
    <cofactor evidence="6">
        <name>Mn(2+)</name>
        <dbReference type="ChEBI" id="CHEBI:29035"/>
    </cofactor>
    <cofactor evidence="6">
        <name>Fe(2+)</name>
        <dbReference type="ChEBI" id="CHEBI:29033"/>
    </cofactor>
    <text evidence="6">Binds 2 divalent metal cations per subunit. Has a high-affinity and a low affinity metal-binding site. The true nature of the physiological cofactor is under debate. The enzyme is active with cobalt, zinc, manganese or divalent iron ions. Most likely, methionine aminopeptidases function as mononuclear Fe(2+)-metalloproteases under physiological conditions, and the catalytically relevant metal-binding site has been assigned to the histidine-containing high-affinity site.</text>
</comment>
<protein>
    <recommendedName>
        <fullName evidence="6 7">Methionine aminopeptidase</fullName>
        <shortName evidence="6">MAP</shortName>
        <shortName evidence="6">MetAP</shortName>
        <ecNumber evidence="6 7">3.4.11.18</ecNumber>
    </recommendedName>
    <alternativeName>
        <fullName evidence="6">Peptidase M</fullName>
    </alternativeName>
</protein>
<evidence type="ECO:0000256" key="6">
    <source>
        <dbReference type="HAMAP-Rule" id="MF_01974"/>
    </source>
</evidence>
<dbReference type="Gene3D" id="3.10.450.50">
    <property type="match status" value="1"/>
</dbReference>
<dbReference type="STRING" id="29341.RSJ17_01855"/>
<evidence type="ECO:0000256" key="7">
    <source>
        <dbReference type="RuleBase" id="RU003653"/>
    </source>
</evidence>
<keyword evidence="10" id="KW-1185">Reference proteome</keyword>
<feature type="binding site" evidence="6">
    <location>
        <position position="147"/>
    </location>
    <ligand>
        <name>a divalent metal cation</name>
        <dbReference type="ChEBI" id="CHEBI:60240"/>
        <label>2</label>
        <note>catalytic</note>
    </ligand>
</feature>
<dbReference type="InterPro" id="IPR002467">
    <property type="entry name" value="Pept_M24A_MAP1"/>
</dbReference>
<evidence type="ECO:0000256" key="1">
    <source>
        <dbReference type="ARBA" id="ARBA00002521"/>
    </source>
</evidence>
<dbReference type="AlphaFoldDB" id="A0A0C1QY55"/>
<dbReference type="PANTHER" id="PTHR43330:SF8">
    <property type="entry name" value="METHIONINE AMINOPEPTIDASE 1D, MITOCHONDRIAL"/>
    <property type="match status" value="1"/>
</dbReference>
<dbReference type="GO" id="GO:0004239">
    <property type="term" value="F:initiator methionyl aminopeptidase activity"/>
    <property type="evidence" value="ECO:0007669"/>
    <property type="project" value="UniProtKB-UniRule"/>
</dbReference>
<organism evidence="9 10">
    <name type="scientific">Clostridium argentinense CDC 2741</name>
    <dbReference type="NCBI Taxonomy" id="1418104"/>
    <lineage>
        <taxon>Bacteria</taxon>
        <taxon>Bacillati</taxon>
        <taxon>Bacillota</taxon>
        <taxon>Clostridia</taxon>
        <taxon>Eubacteriales</taxon>
        <taxon>Clostridiaceae</taxon>
        <taxon>Clostridium</taxon>
    </lineage>
</organism>
<dbReference type="Gene3D" id="3.90.230.10">
    <property type="entry name" value="Creatinase/methionine aminopeptidase superfamily"/>
    <property type="match status" value="1"/>
</dbReference>
<comment type="catalytic activity">
    <reaction evidence="6 7">
        <text>Release of N-terminal amino acids, preferentially methionine, from peptides and arylamides.</text>
        <dbReference type="EC" id="3.4.11.18"/>
    </reaction>
</comment>
<dbReference type="InterPro" id="IPR000994">
    <property type="entry name" value="Pept_M24"/>
</dbReference>
<dbReference type="RefSeq" id="WP_039634542.1">
    <property type="nucleotide sequence ID" value="NZ_AYSO01000018.1"/>
</dbReference>
<evidence type="ECO:0000256" key="4">
    <source>
        <dbReference type="ARBA" id="ARBA00022723"/>
    </source>
</evidence>
<accession>A0A0C1QY55</accession>
<dbReference type="NCBIfam" id="TIGR00500">
    <property type="entry name" value="met_pdase_I"/>
    <property type="match status" value="1"/>
</dbReference>
<dbReference type="SUPFAM" id="SSF55920">
    <property type="entry name" value="Creatinase/aminopeptidase"/>
    <property type="match status" value="1"/>
</dbReference>
<feature type="domain" description="Peptidase M24" evidence="8">
    <location>
        <begin position="52"/>
        <end position="281"/>
    </location>
</feature>
<comment type="subunit">
    <text evidence="6">Monomer.</text>
</comment>
<dbReference type="Pfam" id="PF00557">
    <property type="entry name" value="Peptidase_M24"/>
    <property type="match status" value="1"/>
</dbReference>
<feature type="binding site" evidence="6">
    <location>
        <position position="210"/>
    </location>
    <ligand>
        <name>a divalent metal cation</name>
        <dbReference type="ChEBI" id="CHEBI:60240"/>
        <label>2</label>
        <note>catalytic</note>
    </ligand>
</feature>